<evidence type="ECO:0000259" key="2">
    <source>
        <dbReference type="Pfam" id="PF08450"/>
    </source>
</evidence>
<dbReference type="SUPFAM" id="SSF63829">
    <property type="entry name" value="Calcium-dependent phosphotriesterase"/>
    <property type="match status" value="1"/>
</dbReference>
<evidence type="ECO:0000256" key="1">
    <source>
        <dbReference type="SAM" id="SignalP"/>
    </source>
</evidence>
<feature type="domain" description="SMP-30/Gluconolactonase/LRE-like region" evidence="2">
    <location>
        <begin position="77"/>
        <end position="280"/>
    </location>
</feature>
<dbReference type="Proteomes" id="UP000316639">
    <property type="component" value="Unassembled WGS sequence"/>
</dbReference>
<organism evidence="3 4">
    <name type="scientific">Lentzea tibetensis</name>
    <dbReference type="NCBI Taxonomy" id="2591470"/>
    <lineage>
        <taxon>Bacteria</taxon>
        <taxon>Bacillati</taxon>
        <taxon>Actinomycetota</taxon>
        <taxon>Actinomycetes</taxon>
        <taxon>Pseudonocardiales</taxon>
        <taxon>Pseudonocardiaceae</taxon>
        <taxon>Lentzea</taxon>
    </lineage>
</organism>
<dbReference type="Gene3D" id="2.120.10.30">
    <property type="entry name" value="TolB, C-terminal domain"/>
    <property type="match status" value="1"/>
</dbReference>
<dbReference type="InterPro" id="IPR011042">
    <property type="entry name" value="6-blade_b-propeller_TolB-like"/>
</dbReference>
<sequence length="322" mass="34618">MAALPGVVCTRRGNLRRMRIAALIATLTAVAAVVPGTAQADPTTITVGPRPESITRGWDGKYFVSIQGVPDLGRNDGEIRTVNPATGEVKTFATGLDNPRGLAFTQNHLVATDTDKIWLIDKTGTKRLLASAAQFPHPAEFFNDAAPAPDGVYVTEMGARTKMRDPNGFLWPTDSQQALDIPALGRVYKITLTGRITEVVSPSRKNLVINGTAPSRRPGHLLVGEFFYGNVVEANIATGQRTVIATGFRGIDGIEQGHDGTIYVSSFDNGAVWKMDRSGENPKVLLKDVGRSSTADFYLDERGGRLLVPDTSHGTVIVVPIR</sequence>
<evidence type="ECO:0000313" key="3">
    <source>
        <dbReference type="EMBL" id="TWP49914.1"/>
    </source>
</evidence>
<protein>
    <submittedName>
        <fullName evidence="3">SMP-30/gluconolactonase/LRE family protein</fullName>
    </submittedName>
</protein>
<dbReference type="InterPro" id="IPR013658">
    <property type="entry name" value="SGL"/>
</dbReference>
<dbReference type="EMBL" id="VOBR01000014">
    <property type="protein sequence ID" value="TWP49914.1"/>
    <property type="molecule type" value="Genomic_DNA"/>
</dbReference>
<comment type="caution">
    <text evidence="3">The sequence shown here is derived from an EMBL/GenBank/DDBJ whole genome shotgun (WGS) entry which is preliminary data.</text>
</comment>
<feature type="chain" id="PRO_5021812679" evidence="1">
    <location>
        <begin position="41"/>
        <end position="322"/>
    </location>
</feature>
<dbReference type="AlphaFoldDB" id="A0A563EQI3"/>
<keyword evidence="4" id="KW-1185">Reference proteome</keyword>
<feature type="signal peptide" evidence="1">
    <location>
        <begin position="1"/>
        <end position="40"/>
    </location>
</feature>
<keyword evidence="1" id="KW-0732">Signal</keyword>
<accession>A0A563EQI3</accession>
<evidence type="ECO:0000313" key="4">
    <source>
        <dbReference type="Proteomes" id="UP000316639"/>
    </source>
</evidence>
<name>A0A563EQI3_9PSEU</name>
<proteinExistence type="predicted"/>
<gene>
    <name evidence="3" type="ORF">FKR81_22000</name>
</gene>
<dbReference type="Pfam" id="PF08450">
    <property type="entry name" value="SGL"/>
    <property type="match status" value="1"/>
</dbReference>
<reference evidence="3 4" key="1">
    <citation type="submission" date="2019-07" db="EMBL/GenBank/DDBJ databases">
        <title>Lentzea xizangensis sp. nov., isolated from Qinghai-Tibetan Plateau Soils.</title>
        <authorList>
            <person name="Huang J."/>
        </authorList>
    </citation>
    <scope>NUCLEOTIDE SEQUENCE [LARGE SCALE GENOMIC DNA]</scope>
    <source>
        <strain evidence="3 4">FXJ1.1311</strain>
    </source>
</reference>
<dbReference type="OrthoDB" id="9768084at2"/>